<accession>A0A150KHC3</accession>
<proteinExistence type="predicted"/>
<protein>
    <submittedName>
        <fullName evidence="2">Uncharacterized protein</fullName>
    </submittedName>
</protein>
<organism evidence="2 3">
    <name type="scientific">Heyndrickxia coagulans</name>
    <name type="common">Weizmannia coagulans</name>
    <dbReference type="NCBI Taxonomy" id="1398"/>
    <lineage>
        <taxon>Bacteria</taxon>
        <taxon>Bacillati</taxon>
        <taxon>Bacillota</taxon>
        <taxon>Bacilli</taxon>
        <taxon>Bacillales</taxon>
        <taxon>Bacillaceae</taxon>
        <taxon>Heyndrickxia</taxon>
    </lineage>
</organism>
<dbReference type="EMBL" id="LQYI01000023">
    <property type="protein sequence ID" value="KYC71861.1"/>
    <property type="molecule type" value="Genomic_DNA"/>
</dbReference>
<evidence type="ECO:0000313" key="2">
    <source>
        <dbReference type="EMBL" id="KYC71861.1"/>
    </source>
</evidence>
<name>A0A150KHC3_HEYCO</name>
<comment type="caution">
    <text evidence="2">The sequence shown here is derived from an EMBL/GenBank/DDBJ whole genome shotgun (WGS) entry which is preliminary data.</text>
</comment>
<reference evidence="2 3" key="1">
    <citation type="submission" date="2016-01" db="EMBL/GenBank/DDBJ databases">
        <title>Genome Sequences of Twelve Sporeforming Bacillus Species Isolated from Foods.</title>
        <authorList>
            <person name="Berendsen E.M."/>
            <person name="Wells-Bennik M.H."/>
            <person name="Krawcyk A.O."/>
            <person name="De Jong A."/>
            <person name="Holsappel S."/>
            <person name="Eijlander R.T."/>
            <person name="Kuipers O.P."/>
        </authorList>
    </citation>
    <scope>NUCLEOTIDE SEQUENCE [LARGE SCALE GENOMIC DNA]</scope>
    <source>
        <strain evidence="2 3">B4099</strain>
    </source>
</reference>
<feature type="compositionally biased region" description="Basic residues" evidence="1">
    <location>
        <begin position="1"/>
        <end position="15"/>
    </location>
</feature>
<feature type="region of interest" description="Disordered" evidence="1">
    <location>
        <begin position="1"/>
        <end position="22"/>
    </location>
</feature>
<evidence type="ECO:0000256" key="1">
    <source>
        <dbReference type="SAM" id="MobiDB-lite"/>
    </source>
</evidence>
<dbReference type="Proteomes" id="UP000075304">
    <property type="component" value="Unassembled WGS sequence"/>
</dbReference>
<evidence type="ECO:0000313" key="3">
    <source>
        <dbReference type="Proteomes" id="UP000075304"/>
    </source>
</evidence>
<sequence>MEKKKKNAGKQHPRTVKIGNTTKQQRIFYSDLHRVPPVGTFVAIIKMA</sequence>
<dbReference type="AlphaFoldDB" id="A0A150KHC3"/>
<gene>
    <name evidence="2" type="ORF">B4099_2061</name>
</gene>